<evidence type="ECO:0000259" key="6">
    <source>
        <dbReference type="PROSITE" id="PS51462"/>
    </source>
</evidence>
<feature type="region of interest" description="Disordered" evidence="5">
    <location>
        <begin position="58"/>
        <end position="78"/>
    </location>
</feature>
<dbReference type="Gene3D" id="3.90.79.10">
    <property type="entry name" value="Nucleoside Triphosphate Pyrophosphohydrolase"/>
    <property type="match status" value="1"/>
</dbReference>
<dbReference type="InterPro" id="IPR047198">
    <property type="entry name" value="DDP-like_NUDIX"/>
</dbReference>
<comment type="caution">
    <text evidence="7">The sequence shown here is derived from an EMBL/GenBank/DDBJ whole genome shotgun (WGS) entry which is preliminary data.</text>
</comment>
<evidence type="ECO:0000256" key="1">
    <source>
        <dbReference type="ARBA" id="ARBA00001946"/>
    </source>
</evidence>
<accession>A0ABV3WU99</accession>
<dbReference type="PANTHER" id="PTHR12629:SF0">
    <property type="entry name" value="DIPHOSPHOINOSITOL-POLYPHOSPHATE DIPHOSPHATASE"/>
    <property type="match status" value="1"/>
</dbReference>
<dbReference type="Proteomes" id="UP001559025">
    <property type="component" value="Unassembled WGS sequence"/>
</dbReference>
<keyword evidence="4" id="KW-0460">Magnesium</keyword>
<feature type="domain" description="Nudix hydrolase" evidence="6">
    <location>
        <begin position="23"/>
        <end position="156"/>
    </location>
</feature>
<dbReference type="SUPFAM" id="SSF55811">
    <property type="entry name" value="Nudix"/>
    <property type="match status" value="1"/>
</dbReference>
<gene>
    <name evidence="7" type="ORF">V1479_13130</name>
</gene>
<dbReference type="InterPro" id="IPR000086">
    <property type="entry name" value="NUDIX_hydrolase_dom"/>
</dbReference>
<evidence type="ECO:0000256" key="2">
    <source>
        <dbReference type="ARBA" id="ARBA00022723"/>
    </source>
</evidence>
<dbReference type="InterPro" id="IPR015797">
    <property type="entry name" value="NUDIX_hydrolase-like_dom_sf"/>
</dbReference>
<evidence type="ECO:0000313" key="8">
    <source>
        <dbReference type="Proteomes" id="UP001559025"/>
    </source>
</evidence>
<evidence type="ECO:0000256" key="4">
    <source>
        <dbReference type="ARBA" id="ARBA00022842"/>
    </source>
</evidence>
<dbReference type="InterPro" id="IPR020084">
    <property type="entry name" value="NUDIX_hydrolase_CS"/>
</dbReference>
<keyword evidence="8" id="KW-1185">Reference proteome</keyword>
<comment type="cofactor">
    <cofactor evidence="1">
        <name>Mg(2+)</name>
        <dbReference type="ChEBI" id="CHEBI:18420"/>
    </cofactor>
</comment>
<dbReference type="RefSeq" id="WP_173191887.1">
    <property type="nucleotide sequence ID" value="NZ_CBDDTD010000001.1"/>
</dbReference>
<protein>
    <submittedName>
        <fullName evidence="7">NUDIX hydrolase</fullName>
    </submittedName>
</protein>
<dbReference type="PROSITE" id="PS00893">
    <property type="entry name" value="NUDIX_BOX"/>
    <property type="match status" value="1"/>
</dbReference>
<dbReference type="PANTHER" id="PTHR12629">
    <property type="entry name" value="DIPHOSPHOINOSITOL POLYPHOSPHATE PHOSPHOHYDROLASE"/>
    <property type="match status" value="1"/>
</dbReference>
<evidence type="ECO:0000256" key="3">
    <source>
        <dbReference type="ARBA" id="ARBA00022801"/>
    </source>
</evidence>
<dbReference type="PROSITE" id="PS51462">
    <property type="entry name" value="NUDIX"/>
    <property type="match status" value="1"/>
</dbReference>
<keyword evidence="2" id="KW-0479">Metal-binding</keyword>
<dbReference type="Pfam" id="PF00293">
    <property type="entry name" value="NUDIX"/>
    <property type="match status" value="1"/>
</dbReference>
<dbReference type="CDD" id="cd04666">
    <property type="entry name" value="NUDIX_DIPP2_like_Nudt4"/>
    <property type="match status" value="1"/>
</dbReference>
<reference evidence="7 8" key="1">
    <citation type="submission" date="2024-01" db="EMBL/GenBank/DDBJ databases">
        <title>New evidence supports the origin of RcGTA from prophage.</title>
        <authorList>
            <person name="Xu Y."/>
            <person name="Liu B."/>
            <person name="Chen F."/>
        </authorList>
    </citation>
    <scope>NUCLEOTIDE SEQUENCE [LARGE SCALE GENOMIC DNA]</scope>
    <source>
        <strain evidence="7 8">CBW1107-2</strain>
    </source>
</reference>
<keyword evidence="3 7" id="KW-0378">Hydrolase</keyword>
<proteinExistence type="predicted"/>
<organism evidence="7 8">
    <name type="scientific">Neoaquamicrobium sediminum</name>
    <dbReference type="NCBI Taxonomy" id="1849104"/>
    <lineage>
        <taxon>Bacteria</taxon>
        <taxon>Pseudomonadati</taxon>
        <taxon>Pseudomonadota</taxon>
        <taxon>Alphaproteobacteria</taxon>
        <taxon>Hyphomicrobiales</taxon>
        <taxon>Phyllobacteriaceae</taxon>
        <taxon>Neoaquamicrobium</taxon>
    </lineage>
</organism>
<sequence>MIISHGTRKQLTESIRRFFGGMPCRVQVAALPWRRTEDGRFEVMLVTSRGTGRWVLPKGWPEKREEPQEAAAREAAEEAGVSGAISRHEVGRFYYGKMLPSGMEWRCEVHVFPLEVDQVADKWPERKKRTRRWFRPQDAARLVQEKDLGELIADFGVNPRKSAA</sequence>
<name>A0ABV3WU99_9HYPH</name>
<evidence type="ECO:0000313" key="7">
    <source>
        <dbReference type="EMBL" id="MEX4008251.1"/>
    </source>
</evidence>
<dbReference type="EMBL" id="JAZHFV010000003">
    <property type="protein sequence ID" value="MEX4008251.1"/>
    <property type="molecule type" value="Genomic_DNA"/>
</dbReference>
<evidence type="ECO:0000256" key="5">
    <source>
        <dbReference type="SAM" id="MobiDB-lite"/>
    </source>
</evidence>
<feature type="compositionally biased region" description="Basic and acidic residues" evidence="5">
    <location>
        <begin position="60"/>
        <end position="76"/>
    </location>
</feature>
<dbReference type="GO" id="GO:0016787">
    <property type="term" value="F:hydrolase activity"/>
    <property type="evidence" value="ECO:0007669"/>
    <property type="project" value="UniProtKB-KW"/>
</dbReference>